<reference evidence="3 4" key="1">
    <citation type="submission" date="2019-08" db="EMBL/GenBank/DDBJ databases">
        <title>Draft genome sequencing and comparative genomics of hatchery-associated Vibrios.</title>
        <authorList>
            <person name="Kehlet-Delgado H."/>
            <person name="Mueller R.S."/>
        </authorList>
    </citation>
    <scope>NUCLEOTIDE SEQUENCE [LARGE SCALE GENOMIC DNA]</scope>
    <source>
        <strain evidence="3 4">01-65-5-1</strain>
    </source>
</reference>
<keyword evidence="1" id="KW-0732">Signal</keyword>
<evidence type="ECO:0000313" key="4">
    <source>
        <dbReference type="Proteomes" id="UP000572722"/>
    </source>
</evidence>
<organism evidence="3 4">
    <name type="scientific">Vibrio tubiashii</name>
    <dbReference type="NCBI Taxonomy" id="29498"/>
    <lineage>
        <taxon>Bacteria</taxon>
        <taxon>Pseudomonadati</taxon>
        <taxon>Pseudomonadota</taxon>
        <taxon>Gammaproteobacteria</taxon>
        <taxon>Vibrionales</taxon>
        <taxon>Vibrionaceae</taxon>
        <taxon>Vibrio</taxon>
        <taxon>Vibrio oreintalis group</taxon>
    </lineage>
</organism>
<dbReference type="RefSeq" id="WP_171321749.1">
    <property type="nucleotide sequence ID" value="NZ_VTXO01000003.1"/>
</dbReference>
<dbReference type="Pfam" id="PF12920">
    <property type="entry name" value="TcdA_TcdB_pore"/>
    <property type="match status" value="1"/>
</dbReference>
<gene>
    <name evidence="3" type="ORF">F0237_09830</name>
</gene>
<dbReference type="EMBL" id="VTXO01000003">
    <property type="protein sequence ID" value="NOI80962.1"/>
    <property type="molecule type" value="Genomic_DNA"/>
</dbReference>
<name>A0AAE5GQG7_9VIBR</name>
<dbReference type="Proteomes" id="UP000572722">
    <property type="component" value="Unassembled WGS sequence"/>
</dbReference>
<feature type="chain" id="PRO_5042083082" evidence="1">
    <location>
        <begin position="25"/>
        <end position="2016"/>
    </location>
</feature>
<evidence type="ECO:0000256" key="1">
    <source>
        <dbReference type="SAM" id="SignalP"/>
    </source>
</evidence>
<feature type="domain" description="TcdA/TcdB toxin pore forming" evidence="2">
    <location>
        <begin position="728"/>
        <end position="1386"/>
    </location>
</feature>
<evidence type="ECO:0000259" key="2">
    <source>
        <dbReference type="Pfam" id="PF12920"/>
    </source>
</evidence>
<proteinExistence type="predicted"/>
<feature type="signal peptide" evidence="1">
    <location>
        <begin position="1"/>
        <end position="24"/>
    </location>
</feature>
<protein>
    <submittedName>
        <fullName evidence="3">Cytotoxin Mcf</fullName>
    </submittedName>
</protein>
<evidence type="ECO:0000313" key="3">
    <source>
        <dbReference type="EMBL" id="NOI80962.1"/>
    </source>
</evidence>
<comment type="caution">
    <text evidence="3">The sequence shown here is derived from an EMBL/GenBank/DDBJ whole genome shotgun (WGS) entry which is preliminary data.</text>
</comment>
<dbReference type="InterPro" id="IPR024769">
    <property type="entry name" value="TcdA/TcdB_pore_forming"/>
</dbReference>
<sequence>MKKQLIAVLVSSLMGGEALSVAHASPAPVVTISTAEAIAQLTYSPREFLNQYTVDVIELIKNGGLPTQGQVRLETAPQGFKLRYADAPAADTTSAYFLGFNGRTNPIPAYVDVPKHVAEGTLLLTGSLTGCSVIVTDLNDTHYRVFHDGRVGSSVLYDNVVMAVDYADYQGQGVSDEVAGAYMIFKDGQWQLMLQRQEQIPHPDNPLLTTWVKRKGATGDVWIQRPNAIDDQARVEAFRQERTLAQGRLLTDAKALGLSVEPLPQDQDYQTGSSLKVDENPALAQWQDLRNALKQKTDEELAPLLERKSVLFAKLRKATGERKQHLQAQIDAINATKAFYQQSYLDGIDKSIDMDRLWLWLEKKDREGVSSVIAIDAHLKASPNQRLVDQYNTQKQALESLKGQRGDDYLFGKSNSQDIEVPGYHQGMKALDMIRLMFDDSHQLTFKQKGALVAHIKQQFQQETMRFALDKSAEVSRYMTAQGAFVTQLVPQDFVLLGRPGRCLPLSRVMATAIAQKGEPGANQFASVLFDAAAHPDSQIATNVYTTVGQLHSNTDAGLAETDAGRLSIKGIVSNLEKESLTNGSSKFMLMNTHAHSMLVGKRQFEGKSRYFFYDPNFAVFRFDSSKALQASLKEHLIKNKFARFYDAYGNVSQPTFDMRSLDTAKMAEVRLSTGLSVQDLASPSDRVANLATADHAARLAQASDSLSTDLQLKSALSVLQGANLAQDFFAAAQDVYRRHRLDHAWVPVFENIEKTPSGQYRIPLIHREDNREINVLTSDERIWKFKHYYEDALGRLKKSYNFSHGELTRHASITDVEHVDGLNAAFAVQAILSWFNNHSRTAAAGDPLPQGLNTALQVHTYINLAQIAHGTVMDASKIVGLYRAALQEGQSVTSSTLSAVGHVANEGIGLGLGFASVVLDSYELAHAQNEVQKAVFGTQLAFDSASFVTTSAGIGAGLAGAGTASAVLGGAGVILGGLAVGFTALAQAFGEVAEDAKAVGRYFAAVDSAYHSGGYALVDKTLDDGSRYHALEPKDGAVISQIDLQTGQVHFDSQYIYRTHHGSTGSGAINYFFWAGDFPRMIRDKSQAINVRAGIGYNETTNINASDRALILPATPKSYISYQYQILPGSTTRHDSGFSVIRRLEEDRRFDYDFYIFPSEYTIRKITQEYVHTNINVNLDAQNRQILMRKLGKELSGKLHYAFNGKGGEYHISLQSGASLSLQVTSRRDRSTRWILDARQLSSDHLEVTRDHLNIGGVRVNLPGLSWGSIAVINKHNEVLVVDPENSRYQITSEDASSWQNAEQLHQHIQSEVAKHHLDSAFVAVENFVPQDQDHSVGLAYYQVDQQRFIYTPSPAHSDFLSDAKLVAQTGDLAWFNKDNQVWLVNIAESRIVAQYRAFGWDYAHGKATSRVWQENQRLYWSIEQQTNAGHPAKWTYVLDENSMKLVDVNGDLQLLDNLMADTAPNRVTTNYFFQSFQAGVGGEIDLRADRWIEASLSDVISVSANKQGQKHRYWVLAEQRGDLGVIHANLNTQPDDLILALVQNKGETDQHYFFYSHSQQRLYYQASNRSQARSVSLPEFSGGLRNVLDNQHQLFAIANDQTLWLADQTPRLAGVTSHWLQSHHQQVLPQLKALSEKAAAKLAQLVLLGMTDSQGETVNLWYDNQSATLIRAGSNLNGQHLNFLGLTADQQWAWLYNHDDASLYRQAVVNDDLILDDKLVLQGEVADAEQFATLAGELTHAAWQGQSLQLSTRDGLVVELSANAGPMDKPILRAVTMEWQTHHQYRHQAIDALESEYQLPKQVRLLGSVPSWYLHESGRTVTAPGLDVQHNLTYLGQSVDGGDYVFDVDAQTLYQQHLTDHSPLGHFSMALTEGGTHLVLQGSEGSKIQTLPRIKGVRSLLWSGNSRDYHYSLDENDLAHYQQVLIQSHRVGETLKLALENPNALLLQRRGDDLALYDPGSQTSILIQHVDTAALTNKMKLSTSLGEKYLYKILSQVDRLSATPSEIIPYGQLN</sequence>
<dbReference type="CDD" id="cd20495">
    <property type="entry name" value="C58_PaToxP-like"/>
    <property type="match status" value="1"/>
</dbReference>
<accession>A0AAE5GQG7</accession>